<evidence type="ECO:0000313" key="1">
    <source>
        <dbReference type="EMBL" id="MFM1723185.1"/>
    </source>
</evidence>
<gene>
    <name evidence="1" type="ORF">ABEU20_001746</name>
</gene>
<dbReference type="SUPFAM" id="SSF51735">
    <property type="entry name" value="NAD(P)-binding Rossmann-fold domains"/>
    <property type="match status" value="1"/>
</dbReference>
<sequence length="76" mass="7891">MSGGGLNYPPIRSLYLREIPLGRVGIAEDVANVAAWLAGDESGFVTGQMLHVSGGQTLRRNPSIADLIGAATPDQA</sequence>
<dbReference type="Proteomes" id="UP001629745">
    <property type="component" value="Unassembled WGS sequence"/>
</dbReference>
<organism evidence="1 2">
    <name type="scientific">Rhodococcus parequi</name>
    <dbReference type="NCBI Taxonomy" id="3137122"/>
    <lineage>
        <taxon>Bacteria</taxon>
        <taxon>Bacillati</taxon>
        <taxon>Actinomycetota</taxon>
        <taxon>Actinomycetes</taxon>
        <taxon>Mycobacteriales</taxon>
        <taxon>Nocardiaceae</taxon>
        <taxon>Rhodococcus</taxon>
    </lineage>
</organism>
<proteinExistence type="predicted"/>
<dbReference type="InterPro" id="IPR036291">
    <property type="entry name" value="NAD(P)-bd_dom_sf"/>
</dbReference>
<accession>A0ABW9FCA7</accession>
<keyword evidence="2" id="KW-1185">Reference proteome</keyword>
<dbReference type="Gene3D" id="3.40.50.720">
    <property type="entry name" value="NAD(P)-binding Rossmann-like Domain"/>
    <property type="match status" value="1"/>
</dbReference>
<comment type="caution">
    <text evidence="1">The sequence shown here is derived from an EMBL/GenBank/DDBJ whole genome shotgun (WGS) entry which is preliminary data.</text>
</comment>
<dbReference type="InterPro" id="IPR002347">
    <property type="entry name" value="SDR_fam"/>
</dbReference>
<dbReference type="Pfam" id="PF13561">
    <property type="entry name" value="adh_short_C2"/>
    <property type="match status" value="1"/>
</dbReference>
<name>A0ABW9FCA7_9NOCA</name>
<dbReference type="EMBL" id="JBDLNV010000002">
    <property type="protein sequence ID" value="MFM1723185.1"/>
    <property type="molecule type" value="Genomic_DNA"/>
</dbReference>
<reference evidence="1 2" key="1">
    <citation type="submission" date="2023-11" db="EMBL/GenBank/DDBJ databases">
        <authorList>
            <person name="Val-Calvo J."/>
            <person name="Scortti M."/>
            <person name="Vazquez-Boland J."/>
        </authorList>
    </citation>
    <scope>NUCLEOTIDE SEQUENCE [LARGE SCALE GENOMIC DNA]</scope>
    <source>
        <strain evidence="1 2">PAM 2766</strain>
    </source>
</reference>
<protein>
    <submittedName>
        <fullName evidence="1">SDR family oxidoreductase</fullName>
    </submittedName>
</protein>
<evidence type="ECO:0000313" key="2">
    <source>
        <dbReference type="Proteomes" id="UP001629745"/>
    </source>
</evidence>